<feature type="region of interest" description="Disordered" evidence="1">
    <location>
        <begin position="226"/>
        <end position="254"/>
    </location>
</feature>
<dbReference type="EMBL" id="JBHTJA010000042">
    <property type="protein sequence ID" value="MFD0902811.1"/>
    <property type="molecule type" value="Genomic_DNA"/>
</dbReference>
<evidence type="ECO:0008006" key="5">
    <source>
        <dbReference type="Google" id="ProtNLM"/>
    </source>
</evidence>
<name>A0ABW3ESR4_9ACTN</name>
<keyword evidence="4" id="KW-1185">Reference proteome</keyword>
<evidence type="ECO:0000256" key="2">
    <source>
        <dbReference type="SAM" id="Phobius"/>
    </source>
</evidence>
<feature type="compositionally biased region" description="Low complexity" evidence="1">
    <location>
        <begin position="128"/>
        <end position="139"/>
    </location>
</feature>
<sequence>MNMDPTVPRRPDGTAPPPLAHGVAAPPPGNPIPPGAPTSPIVHGPPPGWTPTGAPAPPHAPGTPPGEAAGTYRTDGVYRGDRAPAPGGERPLAPHAQQAAGSGPAPTPTPDAQRAFAPGAGAVGGSASGPASAPLPGVGDEPGAVTGPMGVRETSGVQVRLGTRGGRGRRERARAERAAGERPGPGEHPGERPGKRAGKRAGIVAGGVVALAALVMAGVVLSSSTREGEAGNAAFGGEGGERPNGTASVPLPEAGKPVEVGTADGSRYRIAAVTAGVSDGTMPSTHSAAPSGTSYPYIEYLLTNPKDERVLLDFPGDVFVKAELVAADARGRCMPQAGVPEEMCTPPTRSRVVKTLVGGEPIQGEGGDKWMPPGSSYLVRATVTVPVDRRIDGTDLGLYIWKQLYMNDQLAKPAPFPS</sequence>
<feature type="compositionally biased region" description="Basic and acidic residues" evidence="1">
    <location>
        <begin position="173"/>
        <end position="194"/>
    </location>
</feature>
<reference evidence="4" key="1">
    <citation type="journal article" date="2019" name="Int. J. Syst. Evol. Microbiol.">
        <title>The Global Catalogue of Microorganisms (GCM) 10K type strain sequencing project: providing services to taxonomists for standard genome sequencing and annotation.</title>
        <authorList>
            <consortium name="The Broad Institute Genomics Platform"/>
            <consortium name="The Broad Institute Genome Sequencing Center for Infectious Disease"/>
            <person name="Wu L."/>
            <person name="Ma J."/>
        </authorList>
    </citation>
    <scope>NUCLEOTIDE SEQUENCE [LARGE SCALE GENOMIC DNA]</scope>
    <source>
        <strain evidence="4">JCM 31202</strain>
    </source>
</reference>
<feature type="compositionally biased region" description="Pro residues" evidence="1">
    <location>
        <begin position="14"/>
        <end position="64"/>
    </location>
</feature>
<keyword evidence="2" id="KW-0472">Membrane</keyword>
<evidence type="ECO:0000313" key="4">
    <source>
        <dbReference type="Proteomes" id="UP001596972"/>
    </source>
</evidence>
<feature type="compositionally biased region" description="Low complexity" evidence="1">
    <location>
        <begin position="93"/>
        <end position="104"/>
    </location>
</feature>
<accession>A0ABW3ESR4</accession>
<gene>
    <name evidence="3" type="ORF">ACFQ11_20585</name>
</gene>
<feature type="region of interest" description="Disordered" evidence="1">
    <location>
        <begin position="1"/>
        <end position="198"/>
    </location>
</feature>
<protein>
    <recommendedName>
        <fullName evidence="5">Serine/threonine protein kinase</fullName>
    </recommendedName>
</protein>
<dbReference type="Proteomes" id="UP001596972">
    <property type="component" value="Unassembled WGS sequence"/>
</dbReference>
<feature type="transmembrane region" description="Helical" evidence="2">
    <location>
        <begin position="201"/>
        <end position="221"/>
    </location>
</feature>
<dbReference type="RefSeq" id="WP_378300965.1">
    <property type="nucleotide sequence ID" value="NZ_JBHTJA010000042.1"/>
</dbReference>
<comment type="caution">
    <text evidence="3">The sequence shown here is derived from an EMBL/GenBank/DDBJ whole genome shotgun (WGS) entry which is preliminary data.</text>
</comment>
<keyword evidence="2" id="KW-1133">Transmembrane helix</keyword>
<evidence type="ECO:0000256" key="1">
    <source>
        <dbReference type="SAM" id="MobiDB-lite"/>
    </source>
</evidence>
<organism evidence="3 4">
    <name type="scientific">Actinomadura sediminis</name>
    <dbReference type="NCBI Taxonomy" id="1038904"/>
    <lineage>
        <taxon>Bacteria</taxon>
        <taxon>Bacillati</taxon>
        <taxon>Actinomycetota</taxon>
        <taxon>Actinomycetes</taxon>
        <taxon>Streptosporangiales</taxon>
        <taxon>Thermomonosporaceae</taxon>
        <taxon>Actinomadura</taxon>
    </lineage>
</organism>
<evidence type="ECO:0000313" key="3">
    <source>
        <dbReference type="EMBL" id="MFD0902811.1"/>
    </source>
</evidence>
<proteinExistence type="predicted"/>
<keyword evidence="2" id="KW-0812">Transmembrane</keyword>